<dbReference type="RefSeq" id="XP_060326778.1">
    <property type="nucleotide sequence ID" value="XM_060483472.1"/>
</dbReference>
<accession>A0AA39JUJ8</accession>
<feature type="region of interest" description="Disordered" evidence="6">
    <location>
        <begin position="154"/>
        <end position="177"/>
    </location>
</feature>
<evidence type="ECO:0000256" key="2">
    <source>
        <dbReference type="ARBA" id="ARBA00022737"/>
    </source>
</evidence>
<proteinExistence type="predicted"/>
<dbReference type="PROSITE" id="PS50157">
    <property type="entry name" value="ZINC_FINGER_C2H2_2"/>
    <property type="match status" value="1"/>
</dbReference>
<dbReference type="EMBL" id="JAUEPS010000039">
    <property type="protein sequence ID" value="KAK0449063.1"/>
    <property type="molecule type" value="Genomic_DNA"/>
</dbReference>
<evidence type="ECO:0000256" key="5">
    <source>
        <dbReference type="PROSITE-ProRule" id="PRU00042"/>
    </source>
</evidence>
<gene>
    <name evidence="8" type="ORF">EV420DRAFT_790129</name>
</gene>
<dbReference type="InterPro" id="IPR013087">
    <property type="entry name" value="Znf_C2H2_type"/>
</dbReference>
<protein>
    <recommendedName>
        <fullName evidence="7">C2H2-type domain-containing protein</fullName>
    </recommendedName>
</protein>
<keyword evidence="1" id="KW-0479">Metal-binding</keyword>
<evidence type="ECO:0000256" key="6">
    <source>
        <dbReference type="SAM" id="MobiDB-lite"/>
    </source>
</evidence>
<keyword evidence="4" id="KW-0862">Zinc</keyword>
<feature type="compositionally biased region" description="Low complexity" evidence="6">
    <location>
        <begin position="112"/>
        <end position="126"/>
    </location>
</feature>
<keyword evidence="3 5" id="KW-0863">Zinc-finger</keyword>
<evidence type="ECO:0000256" key="1">
    <source>
        <dbReference type="ARBA" id="ARBA00022723"/>
    </source>
</evidence>
<organism evidence="8 9">
    <name type="scientific">Armillaria tabescens</name>
    <name type="common">Ringless honey mushroom</name>
    <name type="synonym">Agaricus tabescens</name>
    <dbReference type="NCBI Taxonomy" id="1929756"/>
    <lineage>
        <taxon>Eukaryota</taxon>
        <taxon>Fungi</taxon>
        <taxon>Dikarya</taxon>
        <taxon>Basidiomycota</taxon>
        <taxon>Agaricomycotina</taxon>
        <taxon>Agaricomycetes</taxon>
        <taxon>Agaricomycetidae</taxon>
        <taxon>Agaricales</taxon>
        <taxon>Marasmiineae</taxon>
        <taxon>Physalacriaceae</taxon>
        <taxon>Desarmillaria</taxon>
    </lineage>
</organism>
<dbReference type="PANTHER" id="PTHR24379:SF123">
    <property type="entry name" value="ZINC FINGER AND BTB DOMAIN CONTAINING 17"/>
    <property type="match status" value="1"/>
</dbReference>
<dbReference type="SUPFAM" id="SSF57667">
    <property type="entry name" value="beta-beta-alpha zinc fingers"/>
    <property type="match status" value="1"/>
</dbReference>
<dbReference type="GeneID" id="85367020"/>
<keyword evidence="9" id="KW-1185">Reference proteome</keyword>
<dbReference type="Gene3D" id="3.30.160.60">
    <property type="entry name" value="Classic Zinc Finger"/>
    <property type="match status" value="2"/>
</dbReference>
<dbReference type="PROSITE" id="PS00028">
    <property type="entry name" value="ZINC_FINGER_C2H2_1"/>
    <property type="match status" value="1"/>
</dbReference>
<reference evidence="8" key="1">
    <citation type="submission" date="2023-06" db="EMBL/GenBank/DDBJ databases">
        <authorList>
            <consortium name="Lawrence Berkeley National Laboratory"/>
            <person name="Ahrendt S."/>
            <person name="Sahu N."/>
            <person name="Indic B."/>
            <person name="Wong-Bajracharya J."/>
            <person name="Merenyi Z."/>
            <person name="Ke H.-M."/>
            <person name="Monk M."/>
            <person name="Kocsube S."/>
            <person name="Drula E."/>
            <person name="Lipzen A."/>
            <person name="Balint B."/>
            <person name="Henrissat B."/>
            <person name="Andreopoulos B."/>
            <person name="Martin F.M."/>
            <person name="Harder C.B."/>
            <person name="Rigling D."/>
            <person name="Ford K.L."/>
            <person name="Foster G.D."/>
            <person name="Pangilinan J."/>
            <person name="Papanicolaou A."/>
            <person name="Barry K."/>
            <person name="LaButti K."/>
            <person name="Viragh M."/>
            <person name="Koriabine M."/>
            <person name="Yan M."/>
            <person name="Riley R."/>
            <person name="Champramary S."/>
            <person name="Plett K.L."/>
            <person name="Tsai I.J."/>
            <person name="Slot J."/>
            <person name="Sipos G."/>
            <person name="Plett J."/>
            <person name="Nagy L.G."/>
            <person name="Grigoriev I.V."/>
        </authorList>
    </citation>
    <scope>NUCLEOTIDE SEQUENCE</scope>
    <source>
        <strain evidence="8">CCBAS 213</strain>
    </source>
</reference>
<keyword evidence="2" id="KW-0677">Repeat</keyword>
<dbReference type="InterPro" id="IPR036236">
    <property type="entry name" value="Znf_C2H2_sf"/>
</dbReference>
<sequence length="223" mass="24839">MPKSKRDDRPHVCVECLQTFRRNHDLERHWLAKHASEEEKASRSWYCLCGLSGIQWTNIASHIRTHTGEKIRCKECSFEATSNANMTRHRQGKLPDYPCSSRKKTKAKNSRPASPSPTDDDTASSSSFSGIVPLTAEEYAQFLSLIRSAREEVPLAPSSQPTSPGLGNPYPVVPRLPTPSPPPEAFLPIPEEYRLPPLINVNHYDLVAASAPSTSHSRRCAPQ</sequence>
<evidence type="ECO:0000313" key="8">
    <source>
        <dbReference type="EMBL" id="KAK0449063.1"/>
    </source>
</evidence>
<name>A0AA39JUJ8_ARMTA</name>
<evidence type="ECO:0000256" key="3">
    <source>
        <dbReference type="ARBA" id="ARBA00022771"/>
    </source>
</evidence>
<comment type="caution">
    <text evidence="8">The sequence shown here is derived from an EMBL/GenBank/DDBJ whole genome shotgun (WGS) entry which is preliminary data.</text>
</comment>
<dbReference type="AlphaFoldDB" id="A0AA39JUJ8"/>
<feature type="domain" description="C2H2-type" evidence="7">
    <location>
        <begin position="11"/>
        <end position="39"/>
    </location>
</feature>
<evidence type="ECO:0000313" key="9">
    <source>
        <dbReference type="Proteomes" id="UP001175211"/>
    </source>
</evidence>
<evidence type="ECO:0000256" key="4">
    <source>
        <dbReference type="ARBA" id="ARBA00022833"/>
    </source>
</evidence>
<dbReference type="PANTHER" id="PTHR24379">
    <property type="entry name" value="KRAB AND ZINC FINGER DOMAIN-CONTAINING"/>
    <property type="match status" value="1"/>
</dbReference>
<feature type="region of interest" description="Disordered" evidence="6">
    <location>
        <begin position="84"/>
        <end position="126"/>
    </location>
</feature>
<evidence type="ECO:0000259" key="7">
    <source>
        <dbReference type="PROSITE" id="PS50157"/>
    </source>
</evidence>
<dbReference type="Proteomes" id="UP001175211">
    <property type="component" value="Unassembled WGS sequence"/>
</dbReference>
<dbReference type="GO" id="GO:0008270">
    <property type="term" value="F:zinc ion binding"/>
    <property type="evidence" value="ECO:0007669"/>
    <property type="project" value="UniProtKB-KW"/>
</dbReference>